<keyword evidence="2" id="KW-0963">Cytoplasm</keyword>
<dbReference type="GO" id="GO:0006308">
    <property type="term" value="P:DNA catabolic process"/>
    <property type="evidence" value="ECO:0007669"/>
    <property type="project" value="UniProtKB-UniRule"/>
</dbReference>
<reference evidence="9" key="1">
    <citation type="submission" date="2016-11" db="EMBL/GenBank/DDBJ databases">
        <authorList>
            <person name="Varghese N."/>
            <person name="Submissions S."/>
        </authorList>
    </citation>
    <scope>NUCLEOTIDE SEQUENCE [LARGE SCALE GENOMIC DNA]</scope>
    <source>
        <strain evidence="9">DSM 3071</strain>
    </source>
</reference>
<keyword evidence="9" id="KW-1185">Reference proteome</keyword>
<feature type="region of interest" description="Disordered" evidence="7">
    <location>
        <begin position="1"/>
        <end position="20"/>
    </location>
</feature>
<dbReference type="GO" id="GO:0008855">
    <property type="term" value="F:exodeoxyribonuclease VII activity"/>
    <property type="evidence" value="ECO:0007669"/>
    <property type="project" value="UniProtKB-UniRule"/>
</dbReference>
<evidence type="ECO:0000256" key="2">
    <source>
        <dbReference type="ARBA" id="ARBA00022490"/>
    </source>
</evidence>
<evidence type="ECO:0000313" key="8">
    <source>
        <dbReference type="EMBL" id="SHI59618.1"/>
    </source>
</evidence>
<accession>A0A1M6CG05</accession>
<dbReference type="EMBL" id="FQXK01000034">
    <property type="protein sequence ID" value="SHI59618.1"/>
    <property type="molecule type" value="Genomic_DNA"/>
</dbReference>
<dbReference type="SUPFAM" id="SSF116842">
    <property type="entry name" value="XseB-like"/>
    <property type="match status" value="1"/>
</dbReference>
<proteinExistence type="inferred from homology"/>
<evidence type="ECO:0000256" key="4">
    <source>
        <dbReference type="ARBA" id="ARBA00022801"/>
    </source>
</evidence>
<protein>
    <recommendedName>
        <fullName evidence="6">Exodeoxyribonuclease VII small subunit</fullName>
        <ecNumber evidence="6">3.1.11.6</ecNumber>
    </recommendedName>
</protein>
<dbReference type="Pfam" id="PF02609">
    <property type="entry name" value="Exonuc_VII_S"/>
    <property type="match status" value="1"/>
</dbReference>
<keyword evidence="5" id="KW-0269">Exonuclease</keyword>
<dbReference type="NCBIfam" id="TIGR01280">
    <property type="entry name" value="xseB"/>
    <property type="match status" value="1"/>
</dbReference>
<dbReference type="Proteomes" id="UP000184278">
    <property type="component" value="Unassembled WGS sequence"/>
</dbReference>
<evidence type="ECO:0000256" key="6">
    <source>
        <dbReference type="NCBIfam" id="TIGR01280"/>
    </source>
</evidence>
<keyword evidence="3" id="KW-0540">Nuclease</keyword>
<evidence type="ECO:0000256" key="3">
    <source>
        <dbReference type="ARBA" id="ARBA00022722"/>
    </source>
</evidence>
<evidence type="ECO:0000256" key="5">
    <source>
        <dbReference type="ARBA" id="ARBA00022839"/>
    </source>
</evidence>
<evidence type="ECO:0000313" key="9">
    <source>
        <dbReference type="Proteomes" id="UP000184278"/>
    </source>
</evidence>
<dbReference type="GeneID" id="89510690"/>
<comment type="similarity">
    <text evidence="1">Belongs to the XseB family.</text>
</comment>
<evidence type="ECO:0000256" key="1">
    <source>
        <dbReference type="ARBA" id="ARBA00009998"/>
    </source>
</evidence>
<sequence>MPAAKRTKKNTEEKPNMEEFEGLSVEEAFKRVDDVISAMQEDDISLEDSFRRYKEGMDLLKVAGAMIDKVEKEALKISEDGELEIFEDEE</sequence>
<dbReference type="GO" id="GO:0009318">
    <property type="term" value="C:exodeoxyribonuclease VII complex"/>
    <property type="evidence" value="ECO:0007669"/>
    <property type="project" value="UniProtKB-UniRule"/>
</dbReference>
<gene>
    <name evidence="8" type="ORF">SAMN02745229_03333</name>
</gene>
<dbReference type="InterPro" id="IPR003761">
    <property type="entry name" value="Exonuc_VII_S"/>
</dbReference>
<dbReference type="STRING" id="1121131.SAMN02745229_03333"/>
<dbReference type="Gene3D" id="1.10.287.1040">
    <property type="entry name" value="Exonuclease VII, small subunit"/>
    <property type="match status" value="1"/>
</dbReference>
<organism evidence="8 9">
    <name type="scientific">Butyrivibrio fibrisolvens DSM 3071</name>
    <dbReference type="NCBI Taxonomy" id="1121131"/>
    <lineage>
        <taxon>Bacteria</taxon>
        <taxon>Bacillati</taxon>
        <taxon>Bacillota</taxon>
        <taxon>Clostridia</taxon>
        <taxon>Lachnospirales</taxon>
        <taxon>Lachnospiraceae</taxon>
        <taxon>Butyrivibrio</taxon>
    </lineage>
</organism>
<keyword evidence="4" id="KW-0378">Hydrolase</keyword>
<name>A0A1M6CG05_BUTFI</name>
<dbReference type="InterPro" id="IPR037004">
    <property type="entry name" value="Exonuc_VII_ssu_sf"/>
</dbReference>
<dbReference type="EC" id="3.1.11.6" evidence="6"/>
<dbReference type="RefSeq" id="WP_081373927.1">
    <property type="nucleotide sequence ID" value="NZ_FQXK01000034.1"/>
</dbReference>
<evidence type="ECO:0000256" key="7">
    <source>
        <dbReference type="SAM" id="MobiDB-lite"/>
    </source>
</evidence>
<dbReference type="AlphaFoldDB" id="A0A1M6CG05"/>